<accession>E0V9L0</accession>
<dbReference type="HOGENOM" id="CLU_1715434_0_0_1"/>
<reference evidence="1" key="2">
    <citation type="submission" date="2007-04" db="EMBL/GenBank/DDBJ databases">
        <title>The genome of the human body louse.</title>
        <authorList>
            <consortium name="The Human Body Louse Genome Consortium"/>
            <person name="Kirkness E."/>
            <person name="Walenz B."/>
            <person name="Hass B."/>
            <person name="Bruggner R."/>
            <person name="Strausberg R."/>
        </authorList>
    </citation>
    <scope>NUCLEOTIDE SEQUENCE</scope>
    <source>
        <strain evidence="1">USDA</strain>
    </source>
</reference>
<evidence type="ECO:0000313" key="3">
    <source>
        <dbReference type="Proteomes" id="UP000009046"/>
    </source>
</evidence>
<dbReference type="GeneID" id="8233765"/>
<evidence type="ECO:0000313" key="2">
    <source>
        <dbReference type="EnsemblMetazoa" id="PHUM015340-PA"/>
    </source>
</evidence>
<proteinExistence type="predicted"/>
<reference evidence="1" key="1">
    <citation type="submission" date="2007-04" db="EMBL/GenBank/DDBJ databases">
        <title>Annotation of Pediculus humanus corporis strain USDA.</title>
        <authorList>
            <person name="Kirkness E."/>
            <person name="Hannick L."/>
            <person name="Hass B."/>
            <person name="Bruggner R."/>
            <person name="Lawson D."/>
            <person name="Bidwell S."/>
            <person name="Joardar V."/>
            <person name="Caler E."/>
            <person name="Walenz B."/>
            <person name="Inman J."/>
            <person name="Schobel S."/>
            <person name="Galinsky K."/>
            <person name="Amedeo P."/>
            <person name="Strausberg R."/>
        </authorList>
    </citation>
    <scope>NUCLEOTIDE SEQUENCE</scope>
    <source>
        <strain evidence="1">USDA</strain>
    </source>
</reference>
<dbReference type="CTD" id="8233765"/>
<keyword evidence="3" id="KW-1185">Reference proteome</keyword>
<dbReference type="InParanoid" id="E0V9L0"/>
<dbReference type="RefSeq" id="XP_002422804.1">
    <property type="nucleotide sequence ID" value="XM_002422759.1"/>
</dbReference>
<name>E0V9L0_PEDHC</name>
<dbReference type="Proteomes" id="UP000009046">
    <property type="component" value="Unassembled WGS sequence"/>
</dbReference>
<dbReference type="EMBL" id="AAZO01000180">
    <property type="status" value="NOT_ANNOTATED_CDS"/>
    <property type="molecule type" value="Genomic_DNA"/>
</dbReference>
<dbReference type="EMBL" id="DS234994">
    <property type="protein sequence ID" value="EEB10066.1"/>
    <property type="molecule type" value="Genomic_DNA"/>
</dbReference>
<reference evidence="2" key="3">
    <citation type="submission" date="2021-02" db="UniProtKB">
        <authorList>
            <consortium name="EnsemblMetazoa"/>
        </authorList>
    </citation>
    <scope>IDENTIFICATION</scope>
    <source>
        <strain evidence="2">USDA</strain>
    </source>
</reference>
<organism>
    <name type="scientific">Pediculus humanus subsp. corporis</name>
    <name type="common">Body louse</name>
    <dbReference type="NCBI Taxonomy" id="121224"/>
    <lineage>
        <taxon>Eukaryota</taxon>
        <taxon>Metazoa</taxon>
        <taxon>Ecdysozoa</taxon>
        <taxon>Arthropoda</taxon>
        <taxon>Hexapoda</taxon>
        <taxon>Insecta</taxon>
        <taxon>Pterygota</taxon>
        <taxon>Neoptera</taxon>
        <taxon>Paraneoptera</taxon>
        <taxon>Psocodea</taxon>
        <taxon>Troctomorpha</taxon>
        <taxon>Phthiraptera</taxon>
        <taxon>Anoplura</taxon>
        <taxon>Pediculidae</taxon>
        <taxon>Pediculus</taxon>
    </lineage>
</organism>
<dbReference type="AlphaFoldDB" id="E0V9L0"/>
<sequence>MEVWPSFTKNLTSTPQDFKPPVNTGQNVIEKIQKRRYIHREFKLKISKPKKDFKDLFIHRCPGTKKIFKPDIKPIVRDFGETSSKIMTEICREIQYCRLRRLSSRNLKDNESEKEYITLSDVRERNRKYMSPEERYDIFFFFFFFYCKRKIIK</sequence>
<dbReference type="EnsemblMetazoa" id="PHUM015340-RA">
    <property type="protein sequence ID" value="PHUM015340-PA"/>
    <property type="gene ID" value="PHUM015340"/>
</dbReference>
<protein>
    <submittedName>
        <fullName evidence="1 2">Uncharacterized protein</fullName>
    </submittedName>
</protein>
<gene>
    <name evidence="2" type="primary">8233765</name>
    <name evidence="1" type="ORF">Phum_PHUM015340</name>
</gene>
<evidence type="ECO:0000313" key="1">
    <source>
        <dbReference type="EMBL" id="EEB10066.1"/>
    </source>
</evidence>
<dbReference type="VEuPathDB" id="VectorBase:PHUM015340"/>
<dbReference type="KEGG" id="phu:Phum_PHUM015340"/>